<evidence type="ECO:0000313" key="3">
    <source>
        <dbReference type="EMBL" id="USW48935.1"/>
    </source>
</evidence>
<dbReference type="PROSITE" id="PS50030">
    <property type="entry name" value="UBA"/>
    <property type="match status" value="1"/>
</dbReference>
<dbReference type="Proteomes" id="UP001056384">
    <property type="component" value="Chromosome 2"/>
</dbReference>
<gene>
    <name evidence="3" type="ORF">Slin15195_G022540</name>
</gene>
<name>A0A9Q9AH13_9PEZI</name>
<proteinExistence type="predicted"/>
<dbReference type="FunFam" id="1.10.8.10:FF:000003">
    <property type="entry name" value="UV excision repair protein RAD23 homolog"/>
    <property type="match status" value="1"/>
</dbReference>
<dbReference type="PANTHER" id="PTHR33112:SF16">
    <property type="entry name" value="HETEROKARYON INCOMPATIBILITY DOMAIN-CONTAINING PROTEIN"/>
    <property type="match status" value="1"/>
</dbReference>
<protein>
    <submittedName>
        <fullName evidence="3">UBA-like superfamily, heterokaryon incompatibility, Ubiquitin-associated</fullName>
    </submittedName>
</protein>
<keyword evidence="4" id="KW-1185">Reference proteome</keyword>
<dbReference type="InterPro" id="IPR009060">
    <property type="entry name" value="UBA-like_sf"/>
</dbReference>
<dbReference type="Pfam" id="PF06985">
    <property type="entry name" value="HET"/>
    <property type="match status" value="1"/>
</dbReference>
<organism evidence="3 4">
    <name type="scientific">Septoria linicola</name>
    <dbReference type="NCBI Taxonomy" id="215465"/>
    <lineage>
        <taxon>Eukaryota</taxon>
        <taxon>Fungi</taxon>
        <taxon>Dikarya</taxon>
        <taxon>Ascomycota</taxon>
        <taxon>Pezizomycotina</taxon>
        <taxon>Dothideomycetes</taxon>
        <taxon>Dothideomycetidae</taxon>
        <taxon>Mycosphaerellales</taxon>
        <taxon>Mycosphaerellaceae</taxon>
        <taxon>Septoria</taxon>
    </lineage>
</organism>
<dbReference type="SMART" id="SM00165">
    <property type="entry name" value="UBA"/>
    <property type="match status" value="1"/>
</dbReference>
<dbReference type="InterPro" id="IPR010730">
    <property type="entry name" value="HET"/>
</dbReference>
<dbReference type="Pfam" id="PF00627">
    <property type="entry name" value="UBA"/>
    <property type="match status" value="1"/>
</dbReference>
<accession>A0A9Q9AH13</accession>
<sequence length="771" mass="87187">MKGVISHYAMQQYAMRGAPPFRVPQHVKDIVRSLGGIAQDRVCQKCRSIFQIMLEAVNSNTELQTYPHHDNWVDLAISASKPNRSCPVCKLFLEVVMEDLPDPMPELYQKRGTNISFTEEKLNTLVSPVAKGVVRFSYSGPTDALSNRYFQVDLGMDWTTKLPSRALSKEVPLSLSKDWLSQCFSSHPNCPRIKDQEFPTRLVDVGLASDKLLARLVESGQNGQPGEGRYLALSHCWGSLRPTVVTNLQNLDQHLQQIPFELLSKNFRDAIIVTRELGYRYIWIDSLCIVQDSALDWEKECTRMEAVYANAAITIAAVGAASSSEGFLNTRPPQKACEVMLQHKDGDPVMLRISRMATGQSCVFHQDQAALDSRAWALQERLLSARILSFGAEQMYYECCTSEFFESVHFPIESSLSERESWLNNPAAMQERPSTLDFYLRVGEYSNRYLTKASDKLPAVGGIARRFQSLTRDQYVAGLWRSDILQGLLWRAGWHHGGDHSARHAYDLDALHDAPPSWSWASCEVPVQFQNVHKDQPLVDILRCEAQLVGTDVLGQVSGGELEVVGWTIECIADEKHYKPHWWGEDLRADVCGREDVLFARLFRDRPLTQTSPVAFQVTAERSDPPTTDYEAKVTSMEAMGFARSDIESALRAAHHNPDRAIEYLLNGLPESDEEDDPPPLPARPSLPARPQGERIVCLIMTRSFPVSYTPGWDWCGLALKQVREAGPYTFQRMGYVYASRSHSKYEKLEVYPEDSMEDIRKRSKRKICIV</sequence>
<evidence type="ECO:0000313" key="4">
    <source>
        <dbReference type="Proteomes" id="UP001056384"/>
    </source>
</evidence>
<evidence type="ECO:0000259" key="2">
    <source>
        <dbReference type="PROSITE" id="PS50030"/>
    </source>
</evidence>
<dbReference type="InterPro" id="IPR015940">
    <property type="entry name" value="UBA"/>
</dbReference>
<dbReference type="CDD" id="cd14280">
    <property type="entry name" value="UBA1_Rad23_like"/>
    <property type="match status" value="1"/>
</dbReference>
<evidence type="ECO:0000256" key="1">
    <source>
        <dbReference type="SAM" id="MobiDB-lite"/>
    </source>
</evidence>
<feature type="region of interest" description="Disordered" evidence="1">
    <location>
        <begin position="669"/>
        <end position="689"/>
    </location>
</feature>
<dbReference type="Gene3D" id="1.10.8.10">
    <property type="entry name" value="DNA helicase RuvA subunit, C-terminal domain"/>
    <property type="match status" value="1"/>
</dbReference>
<dbReference type="SUPFAM" id="SSF46934">
    <property type="entry name" value="UBA-like"/>
    <property type="match status" value="1"/>
</dbReference>
<reference evidence="3" key="1">
    <citation type="submission" date="2022-06" db="EMBL/GenBank/DDBJ databases">
        <title>Complete genome sequences of two strains of the flax pathogen Septoria linicola.</title>
        <authorList>
            <person name="Lapalu N."/>
            <person name="Simon A."/>
            <person name="Demenou B."/>
            <person name="Paumier D."/>
            <person name="Guillot M.-P."/>
            <person name="Gout L."/>
            <person name="Valade R."/>
        </authorList>
    </citation>
    <scope>NUCLEOTIDE SEQUENCE</scope>
    <source>
        <strain evidence="3">SE15195</strain>
    </source>
</reference>
<dbReference type="PANTHER" id="PTHR33112">
    <property type="entry name" value="DOMAIN PROTEIN, PUTATIVE-RELATED"/>
    <property type="match status" value="1"/>
</dbReference>
<dbReference type="AlphaFoldDB" id="A0A9Q9AH13"/>
<dbReference type="EMBL" id="CP099419">
    <property type="protein sequence ID" value="USW48935.1"/>
    <property type="molecule type" value="Genomic_DNA"/>
</dbReference>
<feature type="domain" description="UBA" evidence="2">
    <location>
        <begin position="627"/>
        <end position="668"/>
    </location>
</feature>